<evidence type="ECO:0000313" key="9">
    <source>
        <dbReference type="EMBL" id="KAA8525561.1"/>
    </source>
</evidence>
<dbReference type="PANTHER" id="PTHR47287">
    <property type="entry name" value="C2H2 AND C2HC ZINC FINGERS SUPERFAMILY PROTEIN"/>
    <property type="match status" value="1"/>
</dbReference>
<dbReference type="InterPro" id="IPR044246">
    <property type="entry name" value="ZFP3-like"/>
</dbReference>
<proteinExistence type="predicted"/>
<dbReference type="AlphaFoldDB" id="A0A5J5A806"/>
<name>A0A5J5A806_9ASTE</name>
<organism evidence="9 10">
    <name type="scientific">Nyssa sinensis</name>
    <dbReference type="NCBI Taxonomy" id="561372"/>
    <lineage>
        <taxon>Eukaryota</taxon>
        <taxon>Viridiplantae</taxon>
        <taxon>Streptophyta</taxon>
        <taxon>Embryophyta</taxon>
        <taxon>Tracheophyta</taxon>
        <taxon>Spermatophyta</taxon>
        <taxon>Magnoliopsida</taxon>
        <taxon>eudicotyledons</taxon>
        <taxon>Gunneridae</taxon>
        <taxon>Pentapetalae</taxon>
        <taxon>asterids</taxon>
        <taxon>Cornales</taxon>
        <taxon>Nyssaceae</taxon>
        <taxon>Nyssa</taxon>
    </lineage>
</organism>
<keyword evidence="2" id="KW-0479">Metal-binding</keyword>
<keyword evidence="10" id="KW-1185">Reference proteome</keyword>
<feature type="domain" description="C2H2-type" evidence="8">
    <location>
        <begin position="85"/>
        <end position="112"/>
    </location>
</feature>
<protein>
    <recommendedName>
        <fullName evidence="8">C2H2-type domain-containing protein</fullName>
    </recommendedName>
</protein>
<dbReference type="GO" id="GO:0005634">
    <property type="term" value="C:nucleus"/>
    <property type="evidence" value="ECO:0007669"/>
    <property type="project" value="UniProtKB-SubCell"/>
</dbReference>
<dbReference type="Gene3D" id="3.30.160.60">
    <property type="entry name" value="Classic Zinc Finger"/>
    <property type="match status" value="1"/>
</dbReference>
<feature type="region of interest" description="Disordered" evidence="7">
    <location>
        <begin position="1"/>
        <end position="31"/>
    </location>
</feature>
<dbReference type="OrthoDB" id="1933825at2759"/>
<dbReference type="PROSITE" id="PS50157">
    <property type="entry name" value="ZINC_FINGER_C2H2_2"/>
    <property type="match status" value="1"/>
</dbReference>
<dbReference type="Proteomes" id="UP000325577">
    <property type="component" value="Linkage Group LG3"/>
</dbReference>
<evidence type="ECO:0000259" key="8">
    <source>
        <dbReference type="PROSITE" id="PS50157"/>
    </source>
</evidence>
<dbReference type="GO" id="GO:0008270">
    <property type="term" value="F:zinc ion binding"/>
    <property type="evidence" value="ECO:0007669"/>
    <property type="project" value="UniProtKB-KW"/>
</dbReference>
<gene>
    <name evidence="9" type="ORF">F0562_007416</name>
</gene>
<reference evidence="9 10" key="1">
    <citation type="submission" date="2019-09" db="EMBL/GenBank/DDBJ databases">
        <title>A chromosome-level genome assembly of the Chinese tupelo Nyssa sinensis.</title>
        <authorList>
            <person name="Yang X."/>
            <person name="Kang M."/>
            <person name="Yang Y."/>
            <person name="Xiong H."/>
            <person name="Wang M."/>
            <person name="Zhang Z."/>
            <person name="Wang Z."/>
            <person name="Wu H."/>
            <person name="Ma T."/>
            <person name="Liu J."/>
            <person name="Xi Z."/>
        </authorList>
    </citation>
    <scope>NUCLEOTIDE SEQUENCE [LARGE SCALE GENOMIC DNA]</scope>
    <source>
        <strain evidence="9">J267</strain>
        <tissue evidence="9">Leaf</tissue>
    </source>
</reference>
<keyword evidence="5" id="KW-0539">Nucleus</keyword>
<dbReference type="GO" id="GO:0009788">
    <property type="term" value="P:negative regulation of abscisic acid-activated signaling pathway"/>
    <property type="evidence" value="ECO:0007669"/>
    <property type="project" value="InterPro"/>
</dbReference>
<sequence length="274" mass="30144">MVPQANGFQIPHCRAQKRTEKNKEKKKKKKKKEERLIFKWIASWQRMDTSSKFNQELNLIDCLSRSLSQTSSETPQVSYAESRVFSCNYCQRKFYSSQALGGHQNAHKREKTLAKRGQKIGTPIIAAAVAFGHSYLDHYQHYSSMASLPLHGAYNRSLGIQAHSMIQKPSYIHSSSGFRSLYGDGGWSRPPIDQQPAIGKLAVENYHASASTGPSYQGGVGRFDRIRMVSSSQADEAIGGCWWAGGGGGGGGSGGGGLKTNKDELQKLDLSLKL</sequence>
<evidence type="ECO:0000256" key="7">
    <source>
        <dbReference type="SAM" id="MobiDB-lite"/>
    </source>
</evidence>
<evidence type="ECO:0000256" key="3">
    <source>
        <dbReference type="ARBA" id="ARBA00022771"/>
    </source>
</evidence>
<keyword evidence="4" id="KW-0862">Zinc</keyword>
<evidence type="ECO:0000313" key="10">
    <source>
        <dbReference type="Proteomes" id="UP000325577"/>
    </source>
</evidence>
<dbReference type="EMBL" id="CM018046">
    <property type="protein sequence ID" value="KAA8525561.1"/>
    <property type="molecule type" value="Genomic_DNA"/>
</dbReference>
<evidence type="ECO:0000256" key="4">
    <source>
        <dbReference type="ARBA" id="ARBA00022833"/>
    </source>
</evidence>
<dbReference type="PROSITE" id="PS00028">
    <property type="entry name" value="ZINC_FINGER_C2H2_1"/>
    <property type="match status" value="1"/>
</dbReference>
<dbReference type="SUPFAM" id="SSF57667">
    <property type="entry name" value="beta-beta-alpha zinc fingers"/>
    <property type="match status" value="1"/>
</dbReference>
<comment type="subcellular location">
    <subcellularLocation>
        <location evidence="1">Nucleus</location>
    </subcellularLocation>
</comment>
<accession>A0A5J5A806</accession>
<dbReference type="PANTHER" id="PTHR47287:SF17">
    <property type="entry name" value="C2H2 AND C2HC ZINC FINGERS SUPERFAMILY PROTEIN"/>
    <property type="match status" value="1"/>
</dbReference>
<dbReference type="FunFam" id="3.30.160.60:FF:001366">
    <property type="entry name" value="Zinc finger protein 2"/>
    <property type="match status" value="1"/>
</dbReference>
<keyword evidence="3 6" id="KW-0863">Zinc-finger</keyword>
<evidence type="ECO:0000256" key="5">
    <source>
        <dbReference type="ARBA" id="ARBA00023242"/>
    </source>
</evidence>
<evidence type="ECO:0000256" key="1">
    <source>
        <dbReference type="ARBA" id="ARBA00004123"/>
    </source>
</evidence>
<evidence type="ECO:0000256" key="2">
    <source>
        <dbReference type="ARBA" id="ARBA00022723"/>
    </source>
</evidence>
<dbReference type="InterPro" id="IPR013087">
    <property type="entry name" value="Znf_C2H2_type"/>
</dbReference>
<evidence type="ECO:0000256" key="6">
    <source>
        <dbReference type="PROSITE-ProRule" id="PRU00042"/>
    </source>
</evidence>
<dbReference type="InterPro" id="IPR036236">
    <property type="entry name" value="Znf_C2H2_sf"/>
</dbReference>